<dbReference type="EMBL" id="JASKHM010000016">
    <property type="protein sequence ID" value="MEQ4485556.1"/>
    <property type="molecule type" value="Genomic_DNA"/>
</dbReference>
<keyword evidence="4" id="KW-1185">Reference proteome</keyword>
<keyword evidence="1 2" id="KW-0472">Membrane</keyword>
<feature type="transmembrane region" description="Helical" evidence="2">
    <location>
        <begin position="158"/>
        <end position="178"/>
    </location>
</feature>
<protein>
    <submittedName>
        <fullName evidence="3">Spore germination protein</fullName>
    </submittedName>
</protein>
<dbReference type="RefSeq" id="WP_232188271.1">
    <property type="nucleotide sequence ID" value="NZ_JAIOAP010000015.1"/>
</dbReference>
<organism evidence="3 4">
    <name type="scientific">Cohnella silvisoli</name>
    <dbReference type="NCBI Taxonomy" id="2873699"/>
    <lineage>
        <taxon>Bacteria</taxon>
        <taxon>Bacillati</taxon>
        <taxon>Bacillota</taxon>
        <taxon>Bacilli</taxon>
        <taxon>Bacillales</taxon>
        <taxon>Paenibacillaceae</taxon>
        <taxon>Cohnella</taxon>
    </lineage>
</organism>
<keyword evidence="2" id="KW-0812">Transmembrane</keyword>
<dbReference type="Pfam" id="PF03323">
    <property type="entry name" value="GerA"/>
    <property type="match status" value="1"/>
</dbReference>
<proteinExistence type="predicted"/>
<name>A0ABV1KZX3_9BACL</name>
<accession>A0ABV1KZX3</accession>
<dbReference type="Proteomes" id="UP001493487">
    <property type="component" value="Unassembled WGS sequence"/>
</dbReference>
<comment type="caution">
    <text evidence="3">The sequence shown here is derived from an EMBL/GenBank/DDBJ whole genome shotgun (WGS) entry which is preliminary data.</text>
</comment>
<feature type="transmembrane region" description="Helical" evidence="2">
    <location>
        <begin position="217"/>
        <end position="240"/>
    </location>
</feature>
<feature type="transmembrane region" description="Helical" evidence="2">
    <location>
        <begin position="190"/>
        <end position="211"/>
    </location>
</feature>
<gene>
    <name evidence="3" type="ORF">QJS35_24525</name>
</gene>
<keyword evidence="2" id="KW-1133">Transmembrane helix</keyword>
<evidence type="ECO:0000256" key="1">
    <source>
        <dbReference type="ARBA" id="ARBA00023136"/>
    </source>
</evidence>
<evidence type="ECO:0000313" key="3">
    <source>
        <dbReference type="EMBL" id="MEQ4485556.1"/>
    </source>
</evidence>
<evidence type="ECO:0000256" key="2">
    <source>
        <dbReference type="SAM" id="Phobius"/>
    </source>
</evidence>
<dbReference type="InterPro" id="IPR004995">
    <property type="entry name" value="Spore_Ger"/>
</dbReference>
<reference evidence="3 4" key="1">
    <citation type="journal article" date="2023" name="Genome Announc.">
        <title>Pan-Genome Analyses of the Genus Cohnella and Proposal of the Novel Species Cohnella silvisoli sp. nov., Isolated from Forest Soil.</title>
        <authorList>
            <person name="Wang C."/>
            <person name="Mao L."/>
            <person name="Bao G."/>
            <person name="Zhu H."/>
        </authorList>
    </citation>
    <scope>NUCLEOTIDE SEQUENCE [LARGE SCALE GENOMIC DNA]</scope>
    <source>
        <strain evidence="3 4">NL03-T5-1</strain>
    </source>
</reference>
<evidence type="ECO:0000313" key="4">
    <source>
        <dbReference type="Proteomes" id="UP001493487"/>
    </source>
</evidence>
<sequence>MKTLNPRLESNLQQIVDALGNSTDLVIRRFHIGLCDSIQTGIVYMQGLAKSEAVDRIMEALFIHTRSTSIRLHDKVGPNIIRFFKDSILPVGGMKETDDFNTLIACILSGETIILVDECDLALRVTNTQGWEKRAIEEPASQSVVRGPRRIEVVLTTIWFITIFFRLCSLFYISTIGIAQTLKLREYKFLINPLSIILIIIALISFPNVVFYQQAVLLWPIYASNFEVFLPLLILAAYVFKKMLKKYR</sequence>